<gene>
    <name evidence="1" type="ORF">H8S84_12265</name>
</gene>
<evidence type="ECO:0000313" key="1">
    <source>
        <dbReference type="EMBL" id="MBC5993612.1"/>
    </source>
</evidence>
<organism evidence="1 2">
    <name type="scientific">Pontibacter cellulosilyticus</name>
    <dbReference type="NCBI Taxonomy" id="1720253"/>
    <lineage>
        <taxon>Bacteria</taxon>
        <taxon>Pseudomonadati</taxon>
        <taxon>Bacteroidota</taxon>
        <taxon>Cytophagia</taxon>
        <taxon>Cytophagales</taxon>
        <taxon>Hymenobacteraceae</taxon>
        <taxon>Pontibacter</taxon>
    </lineage>
</organism>
<keyword evidence="2" id="KW-1185">Reference proteome</keyword>
<dbReference type="InterPro" id="IPR010866">
    <property type="entry name" value="A-2_8-polyST"/>
</dbReference>
<dbReference type="Proteomes" id="UP000603640">
    <property type="component" value="Unassembled WGS sequence"/>
</dbReference>
<sequence>MPQRPTILIIGNFNRTDYIDLFAACKQHFDFYFLEFASKDEVSNNYYQTYGRAIFWGDFKDADNLLAIINPHKVVFFFIESYYHVLLNMVCKSKGIPTYVLDHGLRDVSISSRIEKYLIERKSPVASKSRFKKLKQFTSRLKTRLFLLQSKKKLSKPEATFFKAYMDIRKNRTLWETFSEIKSPFRLPSAYIAFSPKTYEAHAYHDQPAADQLRYFIGIPTFDHLAYIKPIVPNPHQAIFFDQGFACQEILGWDYATYKAFIKAFAHNCQQYNIHIHVKLHPLQNSRDENLWTDYSNVSLIDDRQVTKLLPECRLVFGFNSTYLLPMMALQHITVVVFENHPAGKVDAFKSFIDAGVAYPVYNIEEFQKILSNITEIHKQQLPNKASFTAEWMYKFDGKSGERLRDILLSNTP</sequence>
<reference evidence="1" key="1">
    <citation type="submission" date="2020-08" db="EMBL/GenBank/DDBJ databases">
        <title>Pontibacter sp. SD6 16S ribosomal RNA gene Genome sequencing and assembly.</title>
        <authorList>
            <person name="Kang M."/>
        </authorList>
    </citation>
    <scope>NUCLEOTIDE SEQUENCE</scope>
    <source>
        <strain evidence="1">SD6</strain>
    </source>
</reference>
<dbReference type="AlphaFoldDB" id="A0A923N898"/>
<protein>
    <submittedName>
        <fullName evidence="1">Uncharacterized protein</fullName>
    </submittedName>
</protein>
<accession>A0A923N898</accession>
<name>A0A923N898_9BACT</name>
<proteinExistence type="predicted"/>
<dbReference type="RefSeq" id="WP_187067629.1">
    <property type="nucleotide sequence ID" value="NZ_JACRVF010000003.1"/>
</dbReference>
<dbReference type="EMBL" id="JACRVF010000003">
    <property type="protein sequence ID" value="MBC5993612.1"/>
    <property type="molecule type" value="Genomic_DNA"/>
</dbReference>
<dbReference type="Pfam" id="PF07388">
    <property type="entry name" value="A-2_8-polyST"/>
    <property type="match status" value="1"/>
</dbReference>
<comment type="caution">
    <text evidence="1">The sequence shown here is derived from an EMBL/GenBank/DDBJ whole genome shotgun (WGS) entry which is preliminary data.</text>
</comment>
<evidence type="ECO:0000313" key="2">
    <source>
        <dbReference type="Proteomes" id="UP000603640"/>
    </source>
</evidence>